<dbReference type="Gene3D" id="3.40.190.10">
    <property type="entry name" value="Periplasmic binding protein-like II"/>
    <property type="match status" value="2"/>
</dbReference>
<dbReference type="PANTHER" id="PTHR30537">
    <property type="entry name" value="HTH-TYPE TRANSCRIPTIONAL REGULATOR"/>
    <property type="match status" value="1"/>
</dbReference>
<dbReference type="InterPro" id="IPR036388">
    <property type="entry name" value="WH-like_DNA-bd_sf"/>
</dbReference>
<evidence type="ECO:0000256" key="3">
    <source>
        <dbReference type="ARBA" id="ARBA00023125"/>
    </source>
</evidence>
<dbReference type="InterPro" id="IPR005119">
    <property type="entry name" value="LysR_subst-bd"/>
</dbReference>
<feature type="domain" description="HTH lysR-type" evidence="5">
    <location>
        <begin position="6"/>
        <end position="63"/>
    </location>
</feature>
<keyword evidence="4" id="KW-0804">Transcription</keyword>
<dbReference type="SUPFAM" id="SSF46785">
    <property type="entry name" value="Winged helix' DNA-binding domain"/>
    <property type="match status" value="1"/>
</dbReference>
<dbReference type="Proteomes" id="UP000295096">
    <property type="component" value="Unassembled WGS sequence"/>
</dbReference>
<dbReference type="Pfam" id="PF00126">
    <property type="entry name" value="HTH_1"/>
    <property type="match status" value="1"/>
</dbReference>
<accession>A0A4R5Q7I7</accession>
<dbReference type="InterPro" id="IPR000847">
    <property type="entry name" value="LysR_HTH_N"/>
</dbReference>
<reference evidence="6 7" key="1">
    <citation type="journal article" date="2016" name="J. Microbiol.">
        <title>Dankookia rubra gen. nov., sp. nov., an alphaproteobacterium isolated from sediment of a shallow stream.</title>
        <authorList>
            <person name="Kim W.H."/>
            <person name="Kim D.H."/>
            <person name="Kang K."/>
            <person name="Ahn T.Y."/>
        </authorList>
    </citation>
    <scope>NUCLEOTIDE SEQUENCE [LARGE SCALE GENOMIC DNA]</scope>
    <source>
        <strain evidence="6 7">JCM30602</strain>
    </source>
</reference>
<evidence type="ECO:0000256" key="2">
    <source>
        <dbReference type="ARBA" id="ARBA00023015"/>
    </source>
</evidence>
<evidence type="ECO:0000313" key="6">
    <source>
        <dbReference type="EMBL" id="TDH58864.1"/>
    </source>
</evidence>
<evidence type="ECO:0000256" key="1">
    <source>
        <dbReference type="ARBA" id="ARBA00009437"/>
    </source>
</evidence>
<dbReference type="InterPro" id="IPR036390">
    <property type="entry name" value="WH_DNA-bd_sf"/>
</dbReference>
<proteinExistence type="inferred from homology"/>
<dbReference type="CDD" id="cd08432">
    <property type="entry name" value="PBP2_GcdR_TrpI_HvrB_AmpR_like"/>
    <property type="match status" value="1"/>
</dbReference>
<comment type="caution">
    <text evidence="6">The sequence shown here is derived from an EMBL/GenBank/DDBJ whole genome shotgun (WGS) entry which is preliminary data.</text>
</comment>
<dbReference type="Gene3D" id="1.10.10.10">
    <property type="entry name" value="Winged helix-like DNA-binding domain superfamily/Winged helix DNA-binding domain"/>
    <property type="match status" value="1"/>
</dbReference>
<dbReference type="FunFam" id="3.40.190.10:FF:000017">
    <property type="entry name" value="Glycine cleavage system transcriptional activator"/>
    <property type="match status" value="1"/>
</dbReference>
<gene>
    <name evidence="6" type="ORF">E2C06_30280</name>
</gene>
<dbReference type="FunFam" id="1.10.10.10:FF:000038">
    <property type="entry name" value="Glycine cleavage system transcriptional activator"/>
    <property type="match status" value="1"/>
</dbReference>
<keyword evidence="3" id="KW-0238">DNA-binding</keyword>
<dbReference type="AlphaFoldDB" id="A0A4R5Q7I7"/>
<keyword evidence="7" id="KW-1185">Reference proteome</keyword>
<dbReference type="Pfam" id="PF03466">
    <property type="entry name" value="LysR_substrate"/>
    <property type="match status" value="1"/>
</dbReference>
<dbReference type="GO" id="GO:0003700">
    <property type="term" value="F:DNA-binding transcription factor activity"/>
    <property type="evidence" value="ECO:0007669"/>
    <property type="project" value="InterPro"/>
</dbReference>
<dbReference type="OrthoDB" id="9794694at2"/>
<dbReference type="EMBL" id="SMSJ01000092">
    <property type="protein sequence ID" value="TDH58864.1"/>
    <property type="molecule type" value="Genomic_DNA"/>
</dbReference>
<keyword evidence="2" id="KW-0805">Transcription regulation</keyword>
<organism evidence="6 7">
    <name type="scientific">Dankookia rubra</name>
    <dbReference type="NCBI Taxonomy" id="1442381"/>
    <lineage>
        <taxon>Bacteria</taxon>
        <taxon>Pseudomonadati</taxon>
        <taxon>Pseudomonadota</taxon>
        <taxon>Alphaproteobacteria</taxon>
        <taxon>Acetobacterales</taxon>
        <taxon>Roseomonadaceae</taxon>
        <taxon>Dankookia</taxon>
    </lineage>
</organism>
<evidence type="ECO:0000256" key="4">
    <source>
        <dbReference type="ARBA" id="ARBA00023163"/>
    </source>
</evidence>
<dbReference type="GO" id="GO:0006351">
    <property type="term" value="P:DNA-templated transcription"/>
    <property type="evidence" value="ECO:0007669"/>
    <property type="project" value="TreeGrafter"/>
</dbReference>
<dbReference type="GO" id="GO:0043565">
    <property type="term" value="F:sequence-specific DNA binding"/>
    <property type="evidence" value="ECO:0007669"/>
    <property type="project" value="TreeGrafter"/>
</dbReference>
<dbReference type="SUPFAM" id="SSF53850">
    <property type="entry name" value="Periplasmic binding protein-like II"/>
    <property type="match status" value="1"/>
</dbReference>
<dbReference type="InterPro" id="IPR058163">
    <property type="entry name" value="LysR-type_TF_proteobact-type"/>
</dbReference>
<comment type="similarity">
    <text evidence="1">Belongs to the LysR transcriptional regulatory family.</text>
</comment>
<sequence>MRRSLPSLNALRAFEAAARLGSLKAAAAELGVTHGAVSQQVRLLEDWLRAPLFERHNRRILLTPAARAYLAEVGPAFDRLAAATARYGRDNGAVLRVNAPATFALRWLVPRLARFRARHPGIQVRLETSSQGLEALPEPQDIVIRGGPDAFPGHAARPFLSEHRLPVCSPGLLARQPLRAPDDLRRHTLLHTLSLPRLWDDWLAEAGVAGLEAEAGLTLDHFYLTLQAALDGLGIAMGPTALMADDLARGALVAPFAGPALPARSYCTYVRQGRAPGEAAALFLGWLEAEGNMPGQGR</sequence>
<evidence type="ECO:0000313" key="7">
    <source>
        <dbReference type="Proteomes" id="UP000295096"/>
    </source>
</evidence>
<dbReference type="PROSITE" id="PS50931">
    <property type="entry name" value="HTH_LYSR"/>
    <property type="match status" value="1"/>
</dbReference>
<name>A0A4R5Q7I7_9PROT</name>
<protein>
    <submittedName>
        <fullName evidence="6">LysR family transcriptional regulator</fullName>
    </submittedName>
</protein>
<dbReference type="PANTHER" id="PTHR30537:SF74">
    <property type="entry name" value="HTH-TYPE TRANSCRIPTIONAL REGULATOR TRPI"/>
    <property type="match status" value="1"/>
</dbReference>
<dbReference type="RefSeq" id="WP_133292307.1">
    <property type="nucleotide sequence ID" value="NZ_SMSJ01000092.1"/>
</dbReference>
<evidence type="ECO:0000259" key="5">
    <source>
        <dbReference type="PROSITE" id="PS50931"/>
    </source>
</evidence>